<dbReference type="EMBL" id="BLKZ01000002">
    <property type="protein sequence ID" value="GFG93303.1"/>
    <property type="molecule type" value="Genomic_DNA"/>
</dbReference>
<dbReference type="Proteomes" id="UP000465360">
    <property type="component" value="Unassembled WGS sequence"/>
</dbReference>
<gene>
    <name evidence="1" type="ORF">MBOU_53450</name>
</gene>
<keyword evidence="2" id="KW-1185">Reference proteome</keyword>
<sequence length="59" mass="5924">MAGCSGALPVVIASSLVGSDIVSERGQGGAQLLSIVAMDIAAIRGNVVATNYRDLQGYS</sequence>
<accession>A0A7I9YXG9</accession>
<comment type="caution">
    <text evidence="1">The sequence shown here is derived from an EMBL/GenBank/DDBJ whole genome shotgun (WGS) entry which is preliminary data.</text>
</comment>
<evidence type="ECO:0000313" key="2">
    <source>
        <dbReference type="Proteomes" id="UP000465360"/>
    </source>
</evidence>
<organism evidence="1 2">
    <name type="scientific">Mycobacterium bourgelatii</name>
    <dbReference type="NCBI Taxonomy" id="1273442"/>
    <lineage>
        <taxon>Bacteria</taxon>
        <taxon>Bacillati</taxon>
        <taxon>Actinomycetota</taxon>
        <taxon>Actinomycetes</taxon>
        <taxon>Mycobacteriales</taxon>
        <taxon>Mycobacteriaceae</taxon>
        <taxon>Mycobacterium</taxon>
    </lineage>
</organism>
<protein>
    <submittedName>
        <fullName evidence="1">Uncharacterized protein</fullName>
    </submittedName>
</protein>
<proteinExistence type="predicted"/>
<reference evidence="1 2" key="1">
    <citation type="journal article" date="2019" name="Emerg. Microbes Infect.">
        <title>Comprehensive subspecies identification of 175 nontuberculous mycobacteria species based on 7547 genomic profiles.</title>
        <authorList>
            <person name="Matsumoto Y."/>
            <person name="Kinjo T."/>
            <person name="Motooka D."/>
            <person name="Nabeya D."/>
            <person name="Jung N."/>
            <person name="Uechi K."/>
            <person name="Horii T."/>
            <person name="Iida T."/>
            <person name="Fujita J."/>
            <person name="Nakamura S."/>
        </authorList>
    </citation>
    <scope>NUCLEOTIDE SEQUENCE [LARGE SCALE GENOMIC DNA]</scope>
    <source>
        <strain evidence="1 2">JCM 30725</strain>
    </source>
</reference>
<dbReference type="AlphaFoldDB" id="A0A7I9YXG9"/>
<evidence type="ECO:0000313" key="1">
    <source>
        <dbReference type="EMBL" id="GFG93303.1"/>
    </source>
</evidence>
<name>A0A7I9YXG9_MYCBU</name>